<name>A0A8H5GZ31_9AGAR</name>
<comment type="caution">
    <text evidence="4">The sequence shown here is derived from an EMBL/GenBank/DDBJ whole genome shotgun (WGS) entry which is preliminary data.</text>
</comment>
<proteinExistence type="predicted"/>
<feature type="signal peptide" evidence="2">
    <location>
        <begin position="1"/>
        <end position="33"/>
    </location>
</feature>
<evidence type="ECO:0000256" key="1">
    <source>
        <dbReference type="ARBA" id="ARBA00022729"/>
    </source>
</evidence>
<accession>A0A8H5GZ31</accession>
<feature type="domain" description="Yeast cell wall synthesis Kre9/Knh1-like N-terminal" evidence="3">
    <location>
        <begin position="43"/>
        <end position="136"/>
    </location>
</feature>
<dbReference type="EMBL" id="JAACJM010000003">
    <property type="protein sequence ID" value="KAF5373607.1"/>
    <property type="molecule type" value="Genomic_DNA"/>
</dbReference>
<gene>
    <name evidence="4" type="ORF">D9758_000967</name>
</gene>
<organism evidence="4 5">
    <name type="scientific">Tetrapyrgos nigripes</name>
    <dbReference type="NCBI Taxonomy" id="182062"/>
    <lineage>
        <taxon>Eukaryota</taxon>
        <taxon>Fungi</taxon>
        <taxon>Dikarya</taxon>
        <taxon>Basidiomycota</taxon>
        <taxon>Agaricomycotina</taxon>
        <taxon>Agaricomycetes</taxon>
        <taxon>Agaricomycetidae</taxon>
        <taxon>Agaricales</taxon>
        <taxon>Marasmiineae</taxon>
        <taxon>Marasmiaceae</taxon>
        <taxon>Tetrapyrgos</taxon>
    </lineage>
</organism>
<dbReference type="OrthoDB" id="2973648at2759"/>
<reference evidence="4 5" key="1">
    <citation type="journal article" date="2020" name="ISME J.">
        <title>Uncovering the hidden diversity of litter-decomposition mechanisms in mushroom-forming fungi.</title>
        <authorList>
            <person name="Floudas D."/>
            <person name="Bentzer J."/>
            <person name="Ahren D."/>
            <person name="Johansson T."/>
            <person name="Persson P."/>
            <person name="Tunlid A."/>
        </authorList>
    </citation>
    <scope>NUCLEOTIDE SEQUENCE [LARGE SCALE GENOMIC DNA]</scope>
    <source>
        <strain evidence="4 5">CBS 291.85</strain>
    </source>
</reference>
<evidence type="ECO:0000259" key="3">
    <source>
        <dbReference type="Pfam" id="PF10342"/>
    </source>
</evidence>
<protein>
    <recommendedName>
        <fullName evidence="3">Yeast cell wall synthesis Kre9/Knh1-like N-terminal domain-containing protein</fullName>
    </recommendedName>
</protein>
<evidence type="ECO:0000256" key="2">
    <source>
        <dbReference type="SAM" id="SignalP"/>
    </source>
</evidence>
<dbReference type="InterPro" id="IPR018466">
    <property type="entry name" value="Kre9/Knh1-like_N"/>
</dbReference>
<evidence type="ECO:0000313" key="5">
    <source>
        <dbReference type="Proteomes" id="UP000559256"/>
    </source>
</evidence>
<dbReference type="Pfam" id="PF10342">
    <property type="entry name" value="Kre9_KNH"/>
    <property type="match status" value="1"/>
</dbReference>
<dbReference type="Proteomes" id="UP000559256">
    <property type="component" value="Unassembled WGS sequence"/>
</dbReference>
<sequence>MQFTTLLVAFTAFSASLIPSVTNALALPPAVVARDVFVPKINSPNNGTVWVIGAQAVVTWQNANAPDNISNGASVLLRKAGTVLKNSTGQMYYLTQGFDLRAGFVEFIVPTDLVPGDDYAITLFGDSGNISQNFTISTQEP</sequence>
<keyword evidence="1 2" id="KW-0732">Signal</keyword>
<dbReference type="AlphaFoldDB" id="A0A8H5GZ31"/>
<keyword evidence="5" id="KW-1185">Reference proteome</keyword>
<feature type="chain" id="PRO_5034866342" description="Yeast cell wall synthesis Kre9/Knh1-like N-terminal domain-containing protein" evidence="2">
    <location>
        <begin position="34"/>
        <end position="141"/>
    </location>
</feature>
<evidence type="ECO:0000313" key="4">
    <source>
        <dbReference type="EMBL" id="KAF5373607.1"/>
    </source>
</evidence>